<evidence type="ECO:0000313" key="4">
    <source>
        <dbReference type="Proteomes" id="UP001310890"/>
    </source>
</evidence>
<evidence type="ECO:0000256" key="1">
    <source>
        <dbReference type="SAM" id="SignalP"/>
    </source>
</evidence>
<dbReference type="Pfam" id="PF14587">
    <property type="entry name" value="Glyco_hydr_30_2"/>
    <property type="match status" value="1"/>
</dbReference>
<dbReference type="Proteomes" id="UP001310890">
    <property type="component" value="Unassembled WGS sequence"/>
</dbReference>
<accession>A0AAN7YCH5</accession>
<dbReference type="Gene3D" id="3.20.20.80">
    <property type="entry name" value="Glycosidases"/>
    <property type="match status" value="1"/>
</dbReference>
<organism evidence="3 4">
    <name type="scientific">Meristemomyces frigidus</name>
    <dbReference type="NCBI Taxonomy" id="1508187"/>
    <lineage>
        <taxon>Eukaryota</taxon>
        <taxon>Fungi</taxon>
        <taxon>Dikarya</taxon>
        <taxon>Ascomycota</taxon>
        <taxon>Pezizomycotina</taxon>
        <taxon>Dothideomycetes</taxon>
        <taxon>Dothideomycetidae</taxon>
        <taxon>Mycosphaerellales</taxon>
        <taxon>Teratosphaeriaceae</taxon>
        <taxon>Meristemomyces</taxon>
    </lineage>
</organism>
<reference evidence="3" key="1">
    <citation type="submission" date="2023-08" db="EMBL/GenBank/DDBJ databases">
        <title>Black Yeasts Isolated from many extreme environments.</title>
        <authorList>
            <person name="Coleine C."/>
            <person name="Stajich J.E."/>
            <person name="Selbmann L."/>
        </authorList>
    </citation>
    <scope>NUCLEOTIDE SEQUENCE</scope>
    <source>
        <strain evidence="3">CCFEE 5401</strain>
    </source>
</reference>
<evidence type="ECO:0000313" key="3">
    <source>
        <dbReference type="EMBL" id="KAK5108207.1"/>
    </source>
</evidence>
<dbReference type="InterPro" id="IPR017853">
    <property type="entry name" value="GH"/>
</dbReference>
<sequence>MRYPLNRPVATLPVLATLLARCYASTVTIDPQPKQTLTSFGASGAWWPNDLVHFPQSTQVALGNFLFSKDGLWLSSYRYNMGGDGGNDTQQVTANGSRVESFLLRNGTYDWNRDQAGISFLKMAQQYAVPYITFFINAAPSAIAVNGAACGWSLTADRIQPFANYIVTVLSYWLSHGITDLKYISPMNEPDNNRSDCGQEGMAVVPSLRAPMFQALRKALNASSASRVDIIGDETSRVVTQALPEDPVDLLMSSDGYIIAIHNYDYPDDAGLATYYASIQNLTGGHPPPVKFTETCCSTTFGSGPSVFGEQYDPTMTNALIVARYAWQFLTIVQAESFDWWTAATTLPCSPKIDGLQCATQINNTAGYNSGLVYYDPNYNQTRDFNIYYTKRAFMMKHFAYFHRPGSVRYDVPQQQLPAGVHAIASKTSTSQMSGGWGWGNWGWGTKSVAPTWSVLFMNNQTRPVDITLEIPGKAAGLTRLVQTTNEQDFEDVSPLPPLSRGSAMLQLPASSLVTALFV</sequence>
<keyword evidence="1" id="KW-0732">Signal</keyword>
<dbReference type="InterPro" id="IPR039743">
    <property type="entry name" value="6GAL/EXGAL"/>
</dbReference>
<name>A0AAN7YCH5_9PEZI</name>
<dbReference type="PANTHER" id="PTHR42767:SF1">
    <property type="entry name" value="ENDO-BETA-1,6-GALACTANASE-LIKE DOMAIN-CONTAINING PROTEIN"/>
    <property type="match status" value="1"/>
</dbReference>
<dbReference type="InterPro" id="IPR039514">
    <property type="entry name" value="6GAL-like"/>
</dbReference>
<gene>
    <name evidence="3" type="ORF">LTR62_008663</name>
</gene>
<dbReference type="AlphaFoldDB" id="A0AAN7YCH5"/>
<evidence type="ECO:0000259" key="2">
    <source>
        <dbReference type="Pfam" id="PF14587"/>
    </source>
</evidence>
<protein>
    <recommendedName>
        <fullName evidence="2">Endo-beta-1,6-galactanase-like domain-containing protein</fullName>
    </recommendedName>
</protein>
<feature type="chain" id="PRO_5042897654" description="Endo-beta-1,6-galactanase-like domain-containing protein" evidence="1">
    <location>
        <begin position="25"/>
        <end position="519"/>
    </location>
</feature>
<dbReference type="SUPFAM" id="SSF51445">
    <property type="entry name" value="(Trans)glycosidases"/>
    <property type="match status" value="1"/>
</dbReference>
<feature type="domain" description="Endo-beta-1,6-galactanase-like" evidence="2">
    <location>
        <begin position="27"/>
        <end position="228"/>
    </location>
</feature>
<dbReference type="EMBL" id="JAVRRL010000092">
    <property type="protein sequence ID" value="KAK5108207.1"/>
    <property type="molecule type" value="Genomic_DNA"/>
</dbReference>
<comment type="caution">
    <text evidence="3">The sequence shown here is derived from an EMBL/GenBank/DDBJ whole genome shotgun (WGS) entry which is preliminary data.</text>
</comment>
<feature type="signal peptide" evidence="1">
    <location>
        <begin position="1"/>
        <end position="24"/>
    </location>
</feature>
<dbReference type="GO" id="GO:0004553">
    <property type="term" value="F:hydrolase activity, hydrolyzing O-glycosyl compounds"/>
    <property type="evidence" value="ECO:0007669"/>
    <property type="project" value="InterPro"/>
</dbReference>
<proteinExistence type="predicted"/>
<dbReference type="PANTHER" id="PTHR42767">
    <property type="entry name" value="ENDO-BETA-1,6-GALACTANASE"/>
    <property type="match status" value="1"/>
</dbReference>